<evidence type="ECO:0000256" key="12">
    <source>
        <dbReference type="PROSITE-ProRule" id="PRU01360"/>
    </source>
</evidence>
<dbReference type="Pfam" id="PF07715">
    <property type="entry name" value="Plug"/>
    <property type="match status" value="1"/>
</dbReference>
<dbReference type="PANTHER" id="PTHR32552:SF68">
    <property type="entry name" value="FERRICHROME OUTER MEMBRANE TRANSPORTER_PHAGE RECEPTOR"/>
    <property type="match status" value="1"/>
</dbReference>
<feature type="domain" description="TonB-dependent receptor-like beta-barrel" evidence="14">
    <location>
        <begin position="291"/>
        <end position="773"/>
    </location>
</feature>
<dbReference type="STRING" id="1122973.GCA_000379925_01834"/>
<sequence>MRQHSAFALIMGALSFLATPQKGFADQQPVSVLSSDTDSISGNTYKLNTLVITGNRRPKMSKLDVALKDIPVTISNIRLEPLKLRGIFNFQEATRFAPSVNTRTTYGAFQQVSVRGFDYSPIEVDGMRDERTTWNSFPLPDLSMVESIEVVKGPSSVLGGHSSVGGSINIVRKAAKNEPLLELLLATGSWNTHQIAGTIGGKVTEGINTLFNVNREWGDRWRHTGDRRFSLYNNTTFQLAAKHILDLRLSYVHDFYGTEAGLPRTMPGDITYEPTGKEIYKKGDMLRGLNPTWRYNNPTDFMWNKGWNAYLRYNWYIAEGWKLSNKMMYSHDIIDYFSSESLSYPTSDEPIYQYSYTSKGKKKYIDLDHIVLDFPLRFQHVAKTFQNHIDLNGRFNLGSIKNKFMVGASYTFLDRHSFQGYNVSDKPYSPNTFGDHDVYGPGVNTPINVYDPQSAGPIYQRLSTAAKFHTQVIGVFMQDMLKFTETLKAFVALRYNNYSIRHFKGLEVVDRKPEYKGGEVADNLTYNALTYRFGLVYEPIKDVTLYGSYANFFLPDRRSRTPNPKVIYINKEGKIIDQQTADFSKSIFDPTTGYQAELGTSFTINENFEGRLSGYHILQKNLVRTIGYVPGTDEKGKEIQKSVTAQCGSVLSSGVEAEVTYSPLHNLSLSAGYGYNHSRYGEVAQNELGLKGADKGNLLNHIPQHTFFSYGSYTFVKGVLSGLNLNYSTTYTGKMYRDFGSNLSFDPYFLLNLGARYTVADTGLSIGLMMNNVLDKRYYAQALGTQLIPAEPRSVKLILNYKIW</sequence>
<keyword evidence="5 12" id="KW-0812">Transmembrane</keyword>
<dbReference type="InterPro" id="IPR036942">
    <property type="entry name" value="Beta-barrel_TonB_sf"/>
</dbReference>
<evidence type="ECO:0000256" key="2">
    <source>
        <dbReference type="ARBA" id="ARBA00022448"/>
    </source>
</evidence>
<feature type="domain" description="TonB-dependent receptor plug" evidence="15">
    <location>
        <begin position="67"/>
        <end position="166"/>
    </location>
</feature>
<organism evidence="16 17">
    <name type="scientific">Porphyromonas levii</name>
    <dbReference type="NCBI Taxonomy" id="28114"/>
    <lineage>
        <taxon>Bacteria</taxon>
        <taxon>Pseudomonadati</taxon>
        <taxon>Bacteroidota</taxon>
        <taxon>Bacteroidia</taxon>
        <taxon>Bacteroidales</taxon>
        <taxon>Porphyromonadaceae</taxon>
        <taxon>Porphyromonas</taxon>
    </lineage>
</organism>
<keyword evidence="3 12" id="KW-1134">Transmembrane beta strand</keyword>
<dbReference type="RefSeq" id="WP_134850041.1">
    <property type="nucleotide sequence ID" value="NZ_CP197400.1"/>
</dbReference>
<evidence type="ECO:0000259" key="15">
    <source>
        <dbReference type="Pfam" id="PF07715"/>
    </source>
</evidence>
<evidence type="ECO:0000256" key="7">
    <source>
        <dbReference type="ARBA" id="ARBA00023004"/>
    </source>
</evidence>
<evidence type="ECO:0000313" key="17">
    <source>
        <dbReference type="Proteomes" id="UP000297225"/>
    </source>
</evidence>
<evidence type="ECO:0000313" key="16">
    <source>
        <dbReference type="EMBL" id="TFH95470.1"/>
    </source>
</evidence>
<evidence type="ECO:0000256" key="13">
    <source>
        <dbReference type="RuleBase" id="RU003357"/>
    </source>
</evidence>
<dbReference type="GO" id="GO:0009279">
    <property type="term" value="C:cell outer membrane"/>
    <property type="evidence" value="ECO:0007669"/>
    <property type="project" value="UniProtKB-SubCell"/>
</dbReference>
<evidence type="ECO:0000256" key="8">
    <source>
        <dbReference type="ARBA" id="ARBA00023065"/>
    </source>
</evidence>
<gene>
    <name evidence="16" type="ORF">E4P47_04460</name>
</gene>
<keyword evidence="2 12" id="KW-0813">Transport</keyword>
<proteinExistence type="inferred from homology"/>
<dbReference type="InterPro" id="IPR012910">
    <property type="entry name" value="Plug_dom"/>
</dbReference>
<evidence type="ECO:0000256" key="6">
    <source>
        <dbReference type="ARBA" id="ARBA00022729"/>
    </source>
</evidence>
<dbReference type="Gene3D" id="2.170.130.10">
    <property type="entry name" value="TonB-dependent receptor, plug domain"/>
    <property type="match status" value="1"/>
</dbReference>
<keyword evidence="8" id="KW-0406">Ion transport</keyword>
<dbReference type="PROSITE" id="PS52016">
    <property type="entry name" value="TONB_DEPENDENT_REC_3"/>
    <property type="match status" value="1"/>
</dbReference>
<dbReference type="GO" id="GO:0015344">
    <property type="term" value="F:siderophore uptake transmembrane transporter activity"/>
    <property type="evidence" value="ECO:0007669"/>
    <property type="project" value="TreeGrafter"/>
</dbReference>
<dbReference type="InterPro" id="IPR000531">
    <property type="entry name" value="Beta-barrel_TonB"/>
</dbReference>
<dbReference type="Proteomes" id="UP000297225">
    <property type="component" value="Unassembled WGS sequence"/>
</dbReference>
<dbReference type="PANTHER" id="PTHR32552">
    <property type="entry name" value="FERRICHROME IRON RECEPTOR-RELATED"/>
    <property type="match status" value="1"/>
</dbReference>
<evidence type="ECO:0000259" key="14">
    <source>
        <dbReference type="Pfam" id="PF00593"/>
    </source>
</evidence>
<keyword evidence="7" id="KW-0408">Iron</keyword>
<name>A0A4Y8WPF7_9PORP</name>
<accession>A0A4Y8WPF7</accession>
<keyword evidence="9 13" id="KW-0798">TonB box</keyword>
<protein>
    <recommendedName>
        <fullName evidence="18">TonB-dependent receptor</fullName>
    </recommendedName>
</protein>
<evidence type="ECO:0008006" key="18">
    <source>
        <dbReference type="Google" id="ProtNLM"/>
    </source>
</evidence>
<comment type="caution">
    <text evidence="16">The sequence shown here is derived from an EMBL/GenBank/DDBJ whole genome shotgun (WGS) entry which is preliminary data.</text>
</comment>
<dbReference type="InterPro" id="IPR037066">
    <property type="entry name" value="Plug_dom_sf"/>
</dbReference>
<dbReference type="CDD" id="cd01347">
    <property type="entry name" value="ligand_gated_channel"/>
    <property type="match status" value="1"/>
</dbReference>
<evidence type="ECO:0000256" key="3">
    <source>
        <dbReference type="ARBA" id="ARBA00022452"/>
    </source>
</evidence>
<keyword evidence="17" id="KW-1185">Reference proteome</keyword>
<evidence type="ECO:0000256" key="10">
    <source>
        <dbReference type="ARBA" id="ARBA00023136"/>
    </source>
</evidence>
<dbReference type="EMBL" id="SPNC01000049">
    <property type="protein sequence ID" value="TFH95470.1"/>
    <property type="molecule type" value="Genomic_DNA"/>
</dbReference>
<evidence type="ECO:0000256" key="1">
    <source>
        <dbReference type="ARBA" id="ARBA00004571"/>
    </source>
</evidence>
<keyword evidence="11 12" id="KW-0998">Cell outer membrane</keyword>
<dbReference type="SUPFAM" id="SSF56935">
    <property type="entry name" value="Porins"/>
    <property type="match status" value="1"/>
</dbReference>
<keyword evidence="6" id="KW-0732">Signal</keyword>
<evidence type="ECO:0000256" key="4">
    <source>
        <dbReference type="ARBA" id="ARBA00022496"/>
    </source>
</evidence>
<evidence type="ECO:0000256" key="9">
    <source>
        <dbReference type="ARBA" id="ARBA00023077"/>
    </source>
</evidence>
<keyword evidence="10 12" id="KW-0472">Membrane</keyword>
<comment type="similarity">
    <text evidence="12 13">Belongs to the TonB-dependent receptor family.</text>
</comment>
<reference evidence="16 17" key="1">
    <citation type="submission" date="2019-03" db="EMBL/GenBank/DDBJ databases">
        <title>Porphyromonas levii Isolated from the Uterus of Dairy Cows.</title>
        <authorList>
            <person name="Francis A.M."/>
        </authorList>
    </citation>
    <scope>NUCLEOTIDE SEQUENCE [LARGE SCALE GENOMIC DNA]</scope>
    <source>
        <strain evidence="16 17">AF5678</strain>
    </source>
</reference>
<dbReference type="OrthoDB" id="9775095at2"/>
<dbReference type="Pfam" id="PF00593">
    <property type="entry name" value="TonB_dep_Rec_b-barrel"/>
    <property type="match status" value="1"/>
</dbReference>
<evidence type="ECO:0000256" key="11">
    <source>
        <dbReference type="ARBA" id="ARBA00023237"/>
    </source>
</evidence>
<dbReference type="Gene3D" id="2.40.170.20">
    <property type="entry name" value="TonB-dependent receptor, beta-barrel domain"/>
    <property type="match status" value="1"/>
</dbReference>
<dbReference type="InterPro" id="IPR039426">
    <property type="entry name" value="TonB-dep_rcpt-like"/>
</dbReference>
<comment type="subcellular location">
    <subcellularLocation>
        <location evidence="1 12">Cell outer membrane</location>
        <topology evidence="1 12">Multi-pass membrane protein</topology>
    </subcellularLocation>
</comment>
<dbReference type="AlphaFoldDB" id="A0A4Y8WPF7"/>
<evidence type="ECO:0000256" key="5">
    <source>
        <dbReference type="ARBA" id="ARBA00022692"/>
    </source>
</evidence>
<keyword evidence="4" id="KW-0410">Iron transport</keyword>